<evidence type="ECO:0000256" key="6">
    <source>
        <dbReference type="ARBA" id="ARBA00023136"/>
    </source>
</evidence>
<keyword evidence="4 7" id="KW-0812">Transmembrane</keyword>
<dbReference type="InterPro" id="IPR050366">
    <property type="entry name" value="BP-dependent_transpt_permease"/>
</dbReference>
<dbReference type="RefSeq" id="WP_022771092.1">
    <property type="nucleotide sequence ID" value="NC_022576.1"/>
</dbReference>
<keyword evidence="5 7" id="KW-1133">Transmembrane helix</keyword>
<dbReference type="AlphaFoldDB" id="U5N7T9"/>
<feature type="transmembrane region" description="Helical" evidence="7">
    <location>
        <begin position="140"/>
        <end position="159"/>
    </location>
</feature>
<feature type="transmembrane region" description="Helical" evidence="7">
    <location>
        <begin position="246"/>
        <end position="267"/>
    </location>
</feature>
<dbReference type="GO" id="GO:0055085">
    <property type="term" value="P:transmembrane transport"/>
    <property type="evidence" value="ECO:0007669"/>
    <property type="project" value="InterPro"/>
</dbReference>
<sequence length="281" mass="29935">MFVIGMVLFLGTILIAVVGPLVYPVQMHQVAGSYAAPGTVGVWVDPGTGASSEITLLLGTDNMGRDYVSLLIMGLRSSLYVGLLAGTIATALGTLLGVYGGFKGGWIDDALNSITNLFIVIPSFVVLILISASISTGRSLTLIGLIIGLTTWTWSARAVRAQSSALKSRDHISLARMNGDRTLVILIKHILPYLLSYVFMVFILQIASGILSEAAISMIGLGPLDTQSLGVILNDAKNNGALGDGVWWAFFPASIFITLIVFALYLVNTSMEGVFNPRLRR</sequence>
<proteinExistence type="inferred from homology"/>
<dbReference type="eggNOG" id="COG1173">
    <property type="taxonomic scope" value="Bacteria"/>
</dbReference>
<dbReference type="PANTHER" id="PTHR43386">
    <property type="entry name" value="OLIGOPEPTIDE TRANSPORT SYSTEM PERMEASE PROTEIN APPC"/>
    <property type="match status" value="1"/>
</dbReference>
<dbReference type="CDD" id="cd06261">
    <property type="entry name" value="TM_PBP2"/>
    <property type="match status" value="1"/>
</dbReference>
<evidence type="ECO:0000256" key="5">
    <source>
        <dbReference type="ARBA" id="ARBA00022989"/>
    </source>
</evidence>
<evidence type="ECO:0000256" key="3">
    <source>
        <dbReference type="ARBA" id="ARBA00022475"/>
    </source>
</evidence>
<dbReference type="InterPro" id="IPR035906">
    <property type="entry name" value="MetI-like_sf"/>
</dbReference>
<evidence type="ECO:0000256" key="4">
    <source>
        <dbReference type="ARBA" id="ARBA00022692"/>
    </source>
</evidence>
<dbReference type="Gene3D" id="1.10.3720.10">
    <property type="entry name" value="MetI-like"/>
    <property type="match status" value="1"/>
</dbReference>
<dbReference type="SUPFAM" id="SSF161098">
    <property type="entry name" value="MetI-like"/>
    <property type="match status" value="1"/>
</dbReference>
<organism evidence="9 10">
    <name type="scientific">Candidatus Symbiobacter mobilis CR</name>
    <dbReference type="NCBI Taxonomy" id="946483"/>
    <lineage>
        <taxon>Bacteria</taxon>
        <taxon>Pseudomonadati</taxon>
        <taxon>Pseudomonadota</taxon>
        <taxon>Betaproteobacteria</taxon>
        <taxon>Burkholderiales</taxon>
        <taxon>Comamonadaceae</taxon>
    </lineage>
</organism>
<evidence type="ECO:0000256" key="7">
    <source>
        <dbReference type="RuleBase" id="RU363032"/>
    </source>
</evidence>
<gene>
    <name evidence="9" type="ORF">Cenrod_0135</name>
</gene>
<dbReference type="EMBL" id="CP004885">
    <property type="protein sequence ID" value="AGX86269.1"/>
    <property type="molecule type" value="Genomic_DNA"/>
</dbReference>
<evidence type="ECO:0000256" key="2">
    <source>
        <dbReference type="ARBA" id="ARBA00022448"/>
    </source>
</evidence>
<feature type="transmembrane region" description="Helical" evidence="7">
    <location>
        <begin position="190"/>
        <end position="211"/>
    </location>
</feature>
<feature type="transmembrane region" description="Helical" evidence="7">
    <location>
        <begin position="79"/>
        <end position="102"/>
    </location>
</feature>
<dbReference type="PROSITE" id="PS50928">
    <property type="entry name" value="ABC_TM1"/>
    <property type="match status" value="1"/>
</dbReference>
<name>U5N7T9_9BURK</name>
<keyword evidence="10" id="KW-1185">Reference proteome</keyword>
<dbReference type="Pfam" id="PF00528">
    <property type="entry name" value="BPD_transp_1"/>
    <property type="match status" value="1"/>
</dbReference>
<comment type="similarity">
    <text evidence="7">Belongs to the binding-protein-dependent transport system permease family.</text>
</comment>
<dbReference type="InterPro" id="IPR000515">
    <property type="entry name" value="MetI-like"/>
</dbReference>
<dbReference type="PANTHER" id="PTHR43386:SF1">
    <property type="entry name" value="D,D-DIPEPTIDE TRANSPORT SYSTEM PERMEASE PROTEIN DDPC-RELATED"/>
    <property type="match status" value="1"/>
</dbReference>
<evidence type="ECO:0000313" key="9">
    <source>
        <dbReference type="EMBL" id="AGX86269.1"/>
    </source>
</evidence>
<evidence type="ECO:0000313" key="10">
    <source>
        <dbReference type="Proteomes" id="UP000017184"/>
    </source>
</evidence>
<dbReference type="STRING" id="946483.Cenrod_0135"/>
<accession>U5N7T9</accession>
<dbReference type="KEGG" id="cbx:Cenrod_0135"/>
<keyword evidence="3" id="KW-1003">Cell membrane</keyword>
<reference evidence="9 10" key="1">
    <citation type="journal article" date="2013" name="Genome Biol.">
        <title>Genomic analysis reveals key aspects of prokaryotic symbiosis in the phototrophic consortium "Chlorochromatium aggregatum".</title>
        <authorList>
            <person name="Liu Z."/>
            <person name="Muller J."/>
            <person name="Li T."/>
            <person name="Alvey R.M."/>
            <person name="Vogl K."/>
            <person name="Frigaard N.U."/>
            <person name="Rockwell N.C."/>
            <person name="Boyd E.S."/>
            <person name="Tomsho L.P."/>
            <person name="Schuster S.C."/>
            <person name="Henke P."/>
            <person name="Rohde M."/>
            <person name="Overmann J."/>
            <person name="Bryant D.A."/>
        </authorList>
    </citation>
    <scope>NUCLEOTIDE SEQUENCE [LARGE SCALE GENOMIC DNA]</scope>
    <source>
        <strain evidence="9">CR</strain>
    </source>
</reference>
<dbReference type="GO" id="GO:0005886">
    <property type="term" value="C:plasma membrane"/>
    <property type="evidence" value="ECO:0007669"/>
    <property type="project" value="UniProtKB-SubCell"/>
</dbReference>
<dbReference type="HOGENOM" id="CLU_028518_8_0_4"/>
<feature type="transmembrane region" description="Helical" evidence="7">
    <location>
        <begin position="114"/>
        <end position="134"/>
    </location>
</feature>
<evidence type="ECO:0000256" key="1">
    <source>
        <dbReference type="ARBA" id="ARBA00004651"/>
    </source>
</evidence>
<keyword evidence="6 7" id="KW-0472">Membrane</keyword>
<dbReference type="Proteomes" id="UP000017184">
    <property type="component" value="Chromosome"/>
</dbReference>
<evidence type="ECO:0000259" key="8">
    <source>
        <dbReference type="PROSITE" id="PS50928"/>
    </source>
</evidence>
<keyword evidence="2 7" id="KW-0813">Transport</keyword>
<feature type="domain" description="ABC transmembrane type-1" evidence="8">
    <location>
        <begin position="75"/>
        <end position="268"/>
    </location>
</feature>
<comment type="subcellular location">
    <subcellularLocation>
        <location evidence="1 7">Cell membrane</location>
        <topology evidence="1 7">Multi-pass membrane protein</topology>
    </subcellularLocation>
</comment>
<protein>
    <submittedName>
        <fullName evidence="9">ABC-type peptide/nickel transporter permease protein</fullName>
    </submittedName>
</protein>